<dbReference type="InParanoid" id="D2V1K6"/>
<name>D2V1K6_NAEGR</name>
<dbReference type="Pfam" id="PF12456">
    <property type="entry name" value="hSac2"/>
    <property type="match status" value="1"/>
</dbReference>
<gene>
    <name evidence="3" type="ORF">NAEGRDRAFT_78150</name>
</gene>
<sequence length="1438" mass="164260">MSKHQQQHNKQQTGNNFSVLTVDPSIEDDSSSTRKASMNQMISFPSSLSPQQEVLKSIRLILRLDKSKLIDQLNSMMDNFKKVLHQLLNIGQVRKENIEFYCEWMRMIKHLCIGGGDKVSFRLGNETDIIPWLLYIAFDANVVNEQFIDGEIVRLACTTIHALIDNVDENRIIVRESRGLKNFLDLIRVNQQSFAVNSECKRCALLVLEKFCINSSNKSLFPIINGTQIVIDQMNQAYNTIMNSPKKQIDVVLYGIIEACSRVLRSLCLNHQKNTDDISSKTPIAPLILCILNSLNVSMSGGKNEKSTSSSEGYKTLKVQDNDFSELLSHILFILLAISQKENRKTELIEIHSTLKEENQFLELLLSLVCYLYSSSSSSGSNYTRKAFNQTLSILANLSSIEKVRKELISQKEGKSNSSKYFNYYLDKKYLNGAQVIHVQFTRFGTLKTSQNIEEQEERSFAESVLSLFTHIGEYNFKDLYLFIGMKVTEVLNHVYTIINHTNDIIILQHCLYLIRMYLSQENRSIVEGVTNDHLTKAAECILSILNREFIINQSFTSTLHLKSQYHSDVELANLQYSCLTTFNSLNLQDVGIWRALIEKAQKSIHYHRLCDWIIQMELVEKNSRVLLAILEILNQMVQYEKVDIRDIALLGIGSKIIKLLDHEMFQDIAIYLIYSLSLDSIFKQTFIFGGGLKKLFKLAKINEATFLNNVLKIFTNFSRKDRNAKVAIAETGCLDYILNRFSTDKTYTNKNIKNTVALLQSLSEVPTLATFIASFDIVPNLVKLLTSSESCAILEQATNLIFSVITIAKYEQGRKRVIEHFKDLIPFLHCEIPEAQENVINIFSNIAAIPQHQKALKEGGLVTELENLVEGDDQYISLLAQLALNNFSGKKGEESLKNKLLTAANKSEDFKAKKESIEKQYVKKYENEIKRESVMWNSLSSSLNTNAYEKLNIEINWSFFDELSSEAEKRRAFHLLKETSWRNLRESISLFCNQSPVHNRTFLTCVNILVVEFEMTSYLAYKPILGNMNADFAELPMSARSNRKTCATLKNISTSESVAETYKRKYNKLGVLFYNIGYDDMNTMSKEDFVAGLNRLLQEDISKIREITPKSVLETDSLKFRPFKKEIQKEDQKVHSRNNSLNDLGLAPMNLTDDQMLLAKNPMLFLKEQARQTYKGSLYLQSFATLIKTKYFTQYTEDDEKAFAFCFEKIKAIEETFIKGWKVVKYNKSGLKQERFILLTDKNYYTIKFDYSKKHVDTKHTKPHDLSNIHVIDIGCFEKTSSPCLVVYCKEKTSKSKKSFAKTAKKSFKLSSTADLSLATLDHEIVIDKNRPSTLDCYCNIFCGLNESNSSTSVSSNTPTSAPSAADLLSFNTLGNQVQVDESNKIILEEIAWSIYASACCLRGQQLFEPYLEQIIDKPKQGITSFIYNKLGFGNLK</sequence>
<dbReference type="InterPro" id="IPR011989">
    <property type="entry name" value="ARM-like"/>
</dbReference>
<dbReference type="OrthoDB" id="10255572at2759"/>
<feature type="region of interest" description="Disordered" evidence="1">
    <location>
        <begin position="1"/>
        <end position="34"/>
    </location>
</feature>
<dbReference type="SUPFAM" id="SSF48371">
    <property type="entry name" value="ARM repeat"/>
    <property type="match status" value="2"/>
</dbReference>
<keyword evidence="4" id="KW-1185">Reference proteome</keyword>
<dbReference type="VEuPathDB" id="AmoebaDB:NAEGRDRAFT_78150"/>
<organism evidence="4">
    <name type="scientific">Naegleria gruberi</name>
    <name type="common">Amoeba</name>
    <dbReference type="NCBI Taxonomy" id="5762"/>
    <lineage>
        <taxon>Eukaryota</taxon>
        <taxon>Discoba</taxon>
        <taxon>Heterolobosea</taxon>
        <taxon>Tetramitia</taxon>
        <taxon>Eutetramitia</taxon>
        <taxon>Vahlkampfiidae</taxon>
        <taxon>Naegleria</taxon>
    </lineage>
</organism>
<dbReference type="Gene3D" id="1.25.10.10">
    <property type="entry name" value="Leucine-rich Repeat Variant"/>
    <property type="match status" value="2"/>
</dbReference>
<proteinExistence type="predicted"/>
<feature type="compositionally biased region" description="Polar residues" evidence="1">
    <location>
        <begin position="8"/>
        <end position="19"/>
    </location>
</feature>
<accession>D2V1K6</accession>
<feature type="domain" description="Inositol phosphatase" evidence="2">
    <location>
        <begin position="1199"/>
        <end position="1279"/>
    </location>
</feature>
<evidence type="ECO:0000256" key="1">
    <source>
        <dbReference type="SAM" id="MobiDB-lite"/>
    </source>
</evidence>
<reference evidence="3 4" key="1">
    <citation type="journal article" date="2010" name="Cell">
        <title>The genome of Naegleria gruberi illuminates early eukaryotic versatility.</title>
        <authorList>
            <person name="Fritz-Laylin L.K."/>
            <person name="Prochnik S.E."/>
            <person name="Ginger M.L."/>
            <person name="Dacks J.B."/>
            <person name="Carpenter M.L."/>
            <person name="Field M.C."/>
            <person name="Kuo A."/>
            <person name="Paredez A."/>
            <person name="Chapman J."/>
            <person name="Pham J."/>
            <person name="Shu S."/>
            <person name="Neupane R."/>
            <person name="Cipriano M."/>
            <person name="Mancuso J."/>
            <person name="Tu H."/>
            <person name="Salamov A."/>
            <person name="Lindquist E."/>
            <person name="Shapiro H."/>
            <person name="Lucas S."/>
            <person name="Grigoriev I.V."/>
            <person name="Cande W.Z."/>
            <person name="Fulton C."/>
            <person name="Rokhsar D.S."/>
            <person name="Dawson S.C."/>
        </authorList>
    </citation>
    <scope>NUCLEOTIDE SEQUENCE [LARGE SCALE GENOMIC DNA]</scope>
    <source>
        <strain evidence="3 4">NEG-M</strain>
    </source>
</reference>
<dbReference type="OMA" id="EIAWSIY"/>
<evidence type="ECO:0000259" key="2">
    <source>
        <dbReference type="Pfam" id="PF12456"/>
    </source>
</evidence>
<dbReference type="GeneID" id="8849997"/>
<dbReference type="EMBL" id="GG738848">
    <property type="protein sequence ID" value="EFC49178.1"/>
    <property type="molecule type" value="Genomic_DNA"/>
</dbReference>
<dbReference type="InterPro" id="IPR016024">
    <property type="entry name" value="ARM-type_fold"/>
</dbReference>
<evidence type="ECO:0000313" key="3">
    <source>
        <dbReference type="EMBL" id="EFC49178.1"/>
    </source>
</evidence>
<protein>
    <submittedName>
        <fullName evidence="3">Armadillo repeat domain-containing protein</fullName>
    </submittedName>
</protein>
<dbReference type="Proteomes" id="UP000006671">
    <property type="component" value="Unassembled WGS sequence"/>
</dbReference>
<dbReference type="InterPro" id="IPR022158">
    <property type="entry name" value="Inositol_phosphatase"/>
</dbReference>
<evidence type="ECO:0000313" key="4">
    <source>
        <dbReference type="Proteomes" id="UP000006671"/>
    </source>
</evidence>
<dbReference type="RefSeq" id="XP_002681922.1">
    <property type="nucleotide sequence ID" value="XM_002681876.1"/>
</dbReference>
<dbReference type="KEGG" id="ngr:NAEGRDRAFT_78150"/>